<gene>
    <name evidence="2" type="ORF">PENSUB_1864</name>
</gene>
<feature type="domain" description="Aldehyde dehydrogenase" evidence="1">
    <location>
        <begin position="28"/>
        <end position="81"/>
    </location>
</feature>
<evidence type="ECO:0000313" key="2">
    <source>
        <dbReference type="EMBL" id="OKP12498.1"/>
    </source>
</evidence>
<dbReference type="GO" id="GO:0016620">
    <property type="term" value="F:oxidoreductase activity, acting on the aldehyde or oxo group of donors, NAD or NADP as acceptor"/>
    <property type="evidence" value="ECO:0007669"/>
    <property type="project" value="InterPro"/>
</dbReference>
<dbReference type="InterPro" id="IPR015590">
    <property type="entry name" value="Aldehyde_DH_dom"/>
</dbReference>
<dbReference type="Gene3D" id="3.40.309.10">
    <property type="entry name" value="Aldehyde Dehydrogenase, Chain A, domain 2"/>
    <property type="match status" value="1"/>
</dbReference>
<name>A0A1Q5UJ28_9EURO</name>
<dbReference type="EMBL" id="MNBE01000205">
    <property type="protein sequence ID" value="OKP12498.1"/>
    <property type="molecule type" value="Genomic_DNA"/>
</dbReference>
<proteinExistence type="predicted"/>
<protein>
    <recommendedName>
        <fullName evidence="1">Aldehyde dehydrogenase domain-containing protein</fullName>
    </recommendedName>
</protein>
<dbReference type="SUPFAM" id="SSF53720">
    <property type="entry name" value="ALDH-like"/>
    <property type="match status" value="1"/>
</dbReference>
<dbReference type="AlphaFoldDB" id="A0A1Q5UJ28"/>
<dbReference type="InterPro" id="IPR016163">
    <property type="entry name" value="Ald_DH_C"/>
</dbReference>
<evidence type="ECO:0000313" key="3">
    <source>
        <dbReference type="Proteomes" id="UP000186955"/>
    </source>
</evidence>
<reference evidence="2 3" key="1">
    <citation type="submission" date="2016-10" db="EMBL/GenBank/DDBJ databases">
        <title>Genome sequence of the ascomycete fungus Penicillium subrubescens.</title>
        <authorList>
            <person name="De Vries R.P."/>
            <person name="Peng M."/>
            <person name="Dilokpimol A."/>
            <person name="Hilden K."/>
            <person name="Makela M.R."/>
            <person name="Grigoriev I."/>
            <person name="Riley R."/>
            <person name="Granchi Z."/>
        </authorList>
    </citation>
    <scope>NUCLEOTIDE SEQUENCE [LARGE SCALE GENOMIC DNA]</scope>
    <source>
        <strain evidence="2 3">CBS 132785</strain>
    </source>
</reference>
<sequence length="136" mass="14955">MLSTALIIDQTGITDAPNSVKSLPNLRSVAVIDRTADVEKAAQQILPAHLAFSGQSPHAPDLIIVNEWVKDKFIDTMTQERLRLNREVRSSHADKHVAWKKAVTDAESKGEAKLIKKEGLYMVDVQQSLADAALTL</sequence>
<keyword evidence="3" id="KW-1185">Reference proteome</keyword>
<dbReference type="STRING" id="1316194.A0A1Q5UJ28"/>
<dbReference type="InterPro" id="IPR016161">
    <property type="entry name" value="Ald_DH/histidinol_DH"/>
</dbReference>
<accession>A0A1Q5UJ28</accession>
<comment type="caution">
    <text evidence="2">The sequence shown here is derived from an EMBL/GenBank/DDBJ whole genome shotgun (WGS) entry which is preliminary data.</text>
</comment>
<organism evidence="2 3">
    <name type="scientific">Penicillium subrubescens</name>
    <dbReference type="NCBI Taxonomy" id="1316194"/>
    <lineage>
        <taxon>Eukaryota</taxon>
        <taxon>Fungi</taxon>
        <taxon>Dikarya</taxon>
        <taxon>Ascomycota</taxon>
        <taxon>Pezizomycotina</taxon>
        <taxon>Eurotiomycetes</taxon>
        <taxon>Eurotiomycetidae</taxon>
        <taxon>Eurotiales</taxon>
        <taxon>Aspergillaceae</taxon>
        <taxon>Penicillium</taxon>
    </lineage>
</organism>
<evidence type="ECO:0000259" key="1">
    <source>
        <dbReference type="Pfam" id="PF00171"/>
    </source>
</evidence>
<dbReference type="Proteomes" id="UP000186955">
    <property type="component" value="Unassembled WGS sequence"/>
</dbReference>
<dbReference type="Pfam" id="PF00171">
    <property type="entry name" value="Aldedh"/>
    <property type="match status" value="1"/>
</dbReference>